<gene>
    <name evidence="2" type="ORF">EPIR_3631</name>
</gene>
<proteinExistence type="predicted"/>
<evidence type="ECO:0000313" key="2">
    <source>
        <dbReference type="EMBL" id="CCG88994.1"/>
    </source>
</evidence>
<dbReference type="Proteomes" id="UP000018217">
    <property type="component" value="Unassembled WGS sequence"/>
</dbReference>
<reference evidence="2 3" key="1">
    <citation type="journal article" date="2013" name="Syst. Appl. Microbiol.">
        <title>Phylogenetic position and virulence apparatus of the pear flower necrosis pathogen Erwinia piriflorinigrans CFBP 5888T as assessed by comparative genomics.</title>
        <authorList>
            <person name="Smits T.H."/>
            <person name="Rezzonico F."/>
            <person name="Lopez M.M."/>
            <person name="Blom J."/>
            <person name="Goesmann A."/>
            <person name="Frey J.E."/>
            <person name="Duffy B."/>
        </authorList>
    </citation>
    <scope>NUCLEOTIDE SEQUENCE [LARGE SCALE GENOMIC DNA]</scope>
    <source>
        <strain evidence="3">CFBP5888</strain>
    </source>
</reference>
<comment type="caution">
    <text evidence="2">The sequence shown here is derived from an EMBL/GenBank/DDBJ whole genome shotgun (WGS) entry which is preliminary data.</text>
</comment>
<dbReference type="EMBL" id="CAHS01000022">
    <property type="protein sequence ID" value="CCG88994.1"/>
    <property type="molecule type" value="Genomic_DNA"/>
</dbReference>
<evidence type="ECO:0000256" key="1">
    <source>
        <dbReference type="SAM" id="SignalP"/>
    </source>
</evidence>
<dbReference type="AlphaFoldDB" id="V5ZDB0"/>
<name>V5ZDB0_9GAMM</name>
<keyword evidence="3" id="KW-1185">Reference proteome</keyword>
<evidence type="ECO:0008006" key="4">
    <source>
        <dbReference type="Google" id="ProtNLM"/>
    </source>
</evidence>
<organism evidence="2 3">
    <name type="scientific">Erwinia piriflorinigrans CFBP 5888</name>
    <dbReference type="NCBI Taxonomy" id="1161919"/>
    <lineage>
        <taxon>Bacteria</taxon>
        <taxon>Pseudomonadati</taxon>
        <taxon>Pseudomonadota</taxon>
        <taxon>Gammaproteobacteria</taxon>
        <taxon>Enterobacterales</taxon>
        <taxon>Erwiniaceae</taxon>
        <taxon>Erwinia</taxon>
    </lineage>
</organism>
<feature type="signal peptide" evidence="1">
    <location>
        <begin position="1"/>
        <end position="30"/>
    </location>
</feature>
<accession>V5ZDB0</accession>
<sequence length="113" mass="12359">MMSGKNISGWCKGFLLSGMMMVVMQGGALASEQRAVVASGQVNFIGQIYEPACRIQVETSNVSSDCFHQGEMAHQPINVSSGDVRTFNQNRARAQLSWLDSAQRQGILTVSYR</sequence>
<feature type="chain" id="PRO_5004743543" description="Type 1 fimbrial protein" evidence="1">
    <location>
        <begin position="31"/>
        <end position="113"/>
    </location>
</feature>
<protein>
    <recommendedName>
        <fullName evidence="4">Type 1 fimbrial protein</fullName>
    </recommendedName>
</protein>
<keyword evidence="1" id="KW-0732">Signal</keyword>
<dbReference type="RefSeq" id="WP_023656722.1">
    <property type="nucleotide sequence ID" value="NZ_CAHS01000022.1"/>
</dbReference>
<evidence type="ECO:0000313" key="3">
    <source>
        <dbReference type="Proteomes" id="UP000018217"/>
    </source>
</evidence>